<dbReference type="EMBL" id="NHOQ01001156">
    <property type="protein sequence ID" value="PWA26701.1"/>
    <property type="molecule type" value="Genomic_DNA"/>
</dbReference>
<evidence type="ECO:0000256" key="1">
    <source>
        <dbReference type="SAM" id="MobiDB-lite"/>
    </source>
</evidence>
<dbReference type="Proteomes" id="UP000250572">
    <property type="component" value="Unassembled WGS sequence"/>
</dbReference>
<keyword evidence="2" id="KW-0812">Transmembrane</keyword>
<protein>
    <submittedName>
        <fullName evidence="3">Uncharacterized protein</fullName>
    </submittedName>
</protein>
<keyword evidence="2" id="KW-1133">Transmembrane helix</keyword>
<accession>A0A315VTU6</accession>
<comment type="caution">
    <text evidence="3">The sequence shown here is derived from an EMBL/GenBank/DDBJ whole genome shotgun (WGS) entry which is preliminary data.</text>
</comment>
<keyword evidence="2" id="KW-0472">Membrane</keyword>
<feature type="transmembrane region" description="Helical" evidence="2">
    <location>
        <begin position="358"/>
        <end position="380"/>
    </location>
</feature>
<reference evidence="3 4" key="1">
    <citation type="journal article" date="2018" name="G3 (Bethesda)">
        <title>A High-Quality Reference Genome for the Invasive Mosquitofish Gambusia affinis Using a Chicago Library.</title>
        <authorList>
            <person name="Hoffberg S.L."/>
            <person name="Troendle N.J."/>
            <person name="Glenn T.C."/>
            <person name="Mahmud O."/>
            <person name="Louha S."/>
            <person name="Chalopin D."/>
            <person name="Bennetzen J.L."/>
            <person name="Mauricio R."/>
        </authorList>
    </citation>
    <scope>NUCLEOTIDE SEQUENCE [LARGE SCALE GENOMIC DNA]</scope>
    <source>
        <strain evidence="3">NE01/NJP1002.9</strain>
        <tissue evidence="3">Muscle</tissue>
    </source>
</reference>
<organism evidence="3 4">
    <name type="scientific">Gambusia affinis</name>
    <name type="common">Western mosquitofish</name>
    <name type="synonym">Heterandria affinis</name>
    <dbReference type="NCBI Taxonomy" id="33528"/>
    <lineage>
        <taxon>Eukaryota</taxon>
        <taxon>Metazoa</taxon>
        <taxon>Chordata</taxon>
        <taxon>Craniata</taxon>
        <taxon>Vertebrata</taxon>
        <taxon>Euteleostomi</taxon>
        <taxon>Actinopterygii</taxon>
        <taxon>Neopterygii</taxon>
        <taxon>Teleostei</taxon>
        <taxon>Neoteleostei</taxon>
        <taxon>Acanthomorphata</taxon>
        <taxon>Ovalentaria</taxon>
        <taxon>Atherinomorphae</taxon>
        <taxon>Cyprinodontiformes</taxon>
        <taxon>Poeciliidae</taxon>
        <taxon>Poeciliinae</taxon>
        <taxon>Gambusia</taxon>
    </lineage>
</organism>
<keyword evidence="4" id="KW-1185">Reference proteome</keyword>
<gene>
    <name evidence="3" type="ORF">CCH79_00001266</name>
</gene>
<evidence type="ECO:0000313" key="3">
    <source>
        <dbReference type="EMBL" id="PWA26701.1"/>
    </source>
</evidence>
<name>A0A315VTU6_GAMAF</name>
<dbReference type="AlphaFoldDB" id="A0A315VTU6"/>
<feature type="region of interest" description="Disordered" evidence="1">
    <location>
        <begin position="64"/>
        <end position="88"/>
    </location>
</feature>
<proteinExistence type="predicted"/>
<evidence type="ECO:0000256" key="2">
    <source>
        <dbReference type="SAM" id="Phobius"/>
    </source>
</evidence>
<sequence>MNELVFRDGNVYHHLLDLSGAVGGNGYMKPLPSRYSFTLSKTGLTLSCLRNMRRNRPCLALGLLGPKDQSRSGGRDPIGPNTFSSSKHPVSMSYEQKWINAGFSCTRSDANGTCGYNHFVLPAPRNASRVEFGVELAVRLVQNDSPQCAELLDVLHVIAVHQSGLKVTKTTYIVMKLNQSTSLTSGLKEGSTSPASSIRKLICLKKGSPSSSFTAKPRSEMRMCPYWHKDKEKSTQQQSTENHLQSLVVISPQIGCPPPPVLIFITTCPLTSPDASTVESACSTLRNTPSSQRRDQSPVRVNGEEVYKEFNLTGAVMFVDYMWLTADHLKARDLPHFLFSHTPLVTDAKTMATDKSKVAIGFIAAGALTLTFGVISAIIGPTVMKNQVMKLYWEAQELRFPESSAVDVEASPLDHKHWDMVSDLSR</sequence>
<evidence type="ECO:0000313" key="4">
    <source>
        <dbReference type="Proteomes" id="UP000250572"/>
    </source>
</evidence>